<keyword evidence="2" id="KW-1185">Reference proteome</keyword>
<dbReference type="OrthoDB" id="1339001at2"/>
<comment type="caution">
    <text evidence="1">The sequence shown here is derived from an EMBL/GenBank/DDBJ whole genome shotgun (WGS) entry which is preliminary data.</text>
</comment>
<sequence length="235" mass="26760">MVPTIIFPSMNPELCAFARAFIPPEWPVIVKDGNPERHFDELKTLDIQTKWAVNVDEDCFVINPQAIVELIAHMEASGYDTAAIQDGASNLRAHNPVMFNPFFFVFNVAKVQAVPKVTTDIPTMVATSRQFAPLQRYFDLPFEFDGFEPYYPFFTDLLLAGLRPLFLNNHAWEAFDPAPTGLGKPSIVLDERGNELCIHAWYSRLYHEPVVRARLDACIRYAYDQRRKLLGLPPA</sequence>
<gene>
    <name evidence="1" type="ORF">E4L98_02480</name>
</gene>
<name>A0A4Y9T0G4_9BURK</name>
<accession>A0A4Y9T0G4</accession>
<dbReference type="EMBL" id="SPVG01000023">
    <property type="protein sequence ID" value="TFW30393.1"/>
    <property type="molecule type" value="Genomic_DNA"/>
</dbReference>
<organism evidence="1 2">
    <name type="scientific">Duganella callida</name>
    <dbReference type="NCBI Taxonomy" id="2561932"/>
    <lineage>
        <taxon>Bacteria</taxon>
        <taxon>Pseudomonadati</taxon>
        <taxon>Pseudomonadota</taxon>
        <taxon>Betaproteobacteria</taxon>
        <taxon>Burkholderiales</taxon>
        <taxon>Oxalobacteraceae</taxon>
        <taxon>Telluria group</taxon>
        <taxon>Duganella</taxon>
    </lineage>
</organism>
<proteinExistence type="predicted"/>
<reference evidence="1 2" key="1">
    <citation type="submission" date="2019-03" db="EMBL/GenBank/DDBJ databases">
        <title>Draft Genome Sequence of Duganella callidus sp. nov., a Novel Duganella Species Isolated from Cultivated Soil.</title>
        <authorList>
            <person name="Raths R."/>
            <person name="Peta V."/>
            <person name="Bucking H."/>
        </authorList>
    </citation>
    <scope>NUCLEOTIDE SEQUENCE [LARGE SCALE GENOMIC DNA]</scope>
    <source>
        <strain evidence="1 2">DN04</strain>
    </source>
</reference>
<dbReference type="AlphaFoldDB" id="A0A4Y9T0G4"/>
<evidence type="ECO:0000313" key="1">
    <source>
        <dbReference type="EMBL" id="TFW30393.1"/>
    </source>
</evidence>
<protein>
    <recommendedName>
        <fullName evidence="3">Glycosyltransferase family 2 protein</fullName>
    </recommendedName>
</protein>
<evidence type="ECO:0008006" key="3">
    <source>
        <dbReference type="Google" id="ProtNLM"/>
    </source>
</evidence>
<dbReference type="Proteomes" id="UP000297729">
    <property type="component" value="Unassembled WGS sequence"/>
</dbReference>
<dbReference type="RefSeq" id="WP_135199985.1">
    <property type="nucleotide sequence ID" value="NZ_SPVG01000023.1"/>
</dbReference>
<evidence type="ECO:0000313" key="2">
    <source>
        <dbReference type="Proteomes" id="UP000297729"/>
    </source>
</evidence>